<keyword evidence="9 12" id="KW-0472">Membrane</keyword>
<keyword evidence="5 12" id="KW-1133">Transmembrane helix</keyword>
<organism evidence="13 14">
    <name type="scientific">Horticoccus luteus</name>
    <dbReference type="NCBI Taxonomy" id="2862869"/>
    <lineage>
        <taxon>Bacteria</taxon>
        <taxon>Pseudomonadati</taxon>
        <taxon>Verrucomicrobiota</taxon>
        <taxon>Opitutia</taxon>
        <taxon>Opitutales</taxon>
        <taxon>Opitutaceae</taxon>
        <taxon>Horticoccus</taxon>
    </lineage>
</organism>
<feature type="transmembrane region" description="Helical" evidence="12">
    <location>
        <begin position="16"/>
        <end position="47"/>
    </location>
</feature>
<keyword evidence="10" id="KW-1015">Disulfide bond</keyword>
<evidence type="ECO:0000256" key="10">
    <source>
        <dbReference type="ARBA" id="ARBA00023157"/>
    </source>
</evidence>
<dbReference type="GO" id="GO:0016020">
    <property type="term" value="C:membrane"/>
    <property type="evidence" value="ECO:0007669"/>
    <property type="project" value="UniProtKB-SubCell"/>
</dbReference>
<dbReference type="EMBL" id="CP080507">
    <property type="protein sequence ID" value="QYM79987.1"/>
    <property type="molecule type" value="Genomic_DNA"/>
</dbReference>
<evidence type="ECO:0000256" key="11">
    <source>
        <dbReference type="ARBA" id="ARBA00023444"/>
    </source>
</evidence>
<feature type="transmembrane region" description="Helical" evidence="12">
    <location>
        <begin position="261"/>
        <end position="286"/>
    </location>
</feature>
<dbReference type="RefSeq" id="WP_220164516.1">
    <property type="nucleotide sequence ID" value="NZ_CP080507.1"/>
</dbReference>
<keyword evidence="6" id="KW-0560">Oxidoreductase</keyword>
<keyword evidence="4" id="KW-0479">Metal-binding</keyword>
<dbReference type="InterPro" id="IPR003780">
    <property type="entry name" value="COX15/CtaA_fam"/>
</dbReference>
<dbReference type="GO" id="GO:0016491">
    <property type="term" value="F:oxidoreductase activity"/>
    <property type="evidence" value="ECO:0007669"/>
    <property type="project" value="UniProtKB-KW"/>
</dbReference>
<name>A0A8F9XH74_9BACT</name>
<keyword evidence="8" id="KW-0350">Heme biosynthesis</keyword>
<evidence type="ECO:0000256" key="2">
    <source>
        <dbReference type="ARBA" id="ARBA00022475"/>
    </source>
</evidence>
<evidence type="ECO:0000256" key="3">
    <source>
        <dbReference type="ARBA" id="ARBA00022692"/>
    </source>
</evidence>
<feature type="transmembrane region" description="Helical" evidence="12">
    <location>
        <begin position="75"/>
        <end position="92"/>
    </location>
</feature>
<dbReference type="GO" id="GO:0006784">
    <property type="term" value="P:heme A biosynthetic process"/>
    <property type="evidence" value="ECO:0007669"/>
    <property type="project" value="InterPro"/>
</dbReference>
<evidence type="ECO:0000256" key="6">
    <source>
        <dbReference type="ARBA" id="ARBA00023002"/>
    </source>
</evidence>
<sequence length="326" mass="35913">MPDSAPEPSLRYRPGLAWFAALGSTWVFVLVTLGAFTTSIGAGMAFADWPLSNGSVNPHGWLHNLHMFAEHSHRLAGMMMGLITIALVVWIARTETRGWLKSLSWWALAIVIFQGILGGTRVLFDAVHVPGFTMSFGQMLRIPHGIVGQVYVCILFAIATSLSRSWIEGTGAKVSRPVRRAGVICCVLLFVQLTVAAIMRHNNAGLAIPFFPYSNAHHGWLPDVWSFPVAIHFTHRALAVVLSLAIIWFSIRIRLDRSTSLVMRFGSSLIVALVAVQIMLGANIIISLREPHITTGHVVVGALLLASTFWLTWLAHRDQIEERDPS</sequence>
<dbReference type="Pfam" id="PF02628">
    <property type="entry name" value="COX15-CtaA"/>
    <property type="match status" value="1"/>
</dbReference>
<evidence type="ECO:0000256" key="1">
    <source>
        <dbReference type="ARBA" id="ARBA00004141"/>
    </source>
</evidence>
<reference evidence="13" key="1">
    <citation type="submission" date="2021-08" db="EMBL/GenBank/DDBJ databases">
        <title>Genome of a novel bacterium of the phylum Verrucomicrobia, Oleiharenicola sp. KSB-15.</title>
        <authorList>
            <person name="Chung J.-H."/>
            <person name="Ahn J.-H."/>
            <person name="Yoon Y."/>
            <person name="Kim D.-Y."/>
            <person name="An S.-H."/>
            <person name="Park I."/>
            <person name="Yeon J."/>
        </authorList>
    </citation>
    <scope>NUCLEOTIDE SEQUENCE</scope>
    <source>
        <strain evidence="13">KSB-15</strain>
    </source>
</reference>
<accession>A0A8F9XH74</accession>
<evidence type="ECO:0000256" key="12">
    <source>
        <dbReference type="SAM" id="Phobius"/>
    </source>
</evidence>
<feature type="transmembrane region" description="Helical" evidence="12">
    <location>
        <begin position="104"/>
        <end position="124"/>
    </location>
</feature>
<feature type="transmembrane region" description="Helical" evidence="12">
    <location>
        <begin position="298"/>
        <end position="316"/>
    </location>
</feature>
<evidence type="ECO:0000313" key="14">
    <source>
        <dbReference type="Proteomes" id="UP000825051"/>
    </source>
</evidence>
<dbReference type="GO" id="GO:0046872">
    <property type="term" value="F:metal ion binding"/>
    <property type="evidence" value="ECO:0007669"/>
    <property type="project" value="UniProtKB-KW"/>
</dbReference>
<dbReference type="KEGG" id="ole:K0B96_05050"/>
<dbReference type="Proteomes" id="UP000825051">
    <property type="component" value="Chromosome"/>
</dbReference>
<evidence type="ECO:0000256" key="9">
    <source>
        <dbReference type="ARBA" id="ARBA00023136"/>
    </source>
</evidence>
<comment type="pathway">
    <text evidence="11">Porphyrin-containing compound metabolism.</text>
</comment>
<dbReference type="PANTHER" id="PTHR35457">
    <property type="entry name" value="HEME A SYNTHASE"/>
    <property type="match status" value="1"/>
</dbReference>
<feature type="transmembrane region" description="Helical" evidence="12">
    <location>
        <begin position="178"/>
        <end position="199"/>
    </location>
</feature>
<feature type="transmembrane region" description="Helical" evidence="12">
    <location>
        <begin position="144"/>
        <end position="166"/>
    </location>
</feature>
<evidence type="ECO:0000256" key="8">
    <source>
        <dbReference type="ARBA" id="ARBA00023133"/>
    </source>
</evidence>
<keyword evidence="2" id="KW-1003">Cell membrane</keyword>
<protein>
    <submittedName>
        <fullName evidence="13">COX15/CtaA family protein</fullName>
    </submittedName>
</protein>
<evidence type="ECO:0000313" key="13">
    <source>
        <dbReference type="EMBL" id="QYM79987.1"/>
    </source>
</evidence>
<dbReference type="PANTHER" id="PTHR35457:SF1">
    <property type="entry name" value="HEME A SYNTHASE"/>
    <property type="match status" value="1"/>
</dbReference>
<dbReference type="AlphaFoldDB" id="A0A8F9XH74"/>
<keyword evidence="7" id="KW-0408">Iron</keyword>
<evidence type="ECO:0000256" key="7">
    <source>
        <dbReference type="ARBA" id="ARBA00023004"/>
    </source>
</evidence>
<dbReference type="InterPro" id="IPR050450">
    <property type="entry name" value="COX15/CtaA_HemeA_synthase"/>
</dbReference>
<evidence type="ECO:0000256" key="4">
    <source>
        <dbReference type="ARBA" id="ARBA00022723"/>
    </source>
</evidence>
<keyword evidence="14" id="KW-1185">Reference proteome</keyword>
<proteinExistence type="predicted"/>
<evidence type="ECO:0000256" key="5">
    <source>
        <dbReference type="ARBA" id="ARBA00022989"/>
    </source>
</evidence>
<gene>
    <name evidence="13" type="ORF">K0B96_05050</name>
</gene>
<keyword evidence="3 12" id="KW-0812">Transmembrane</keyword>
<feature type="transmembrane region" description="Helical" evidence="12">
    <location>
        <begin position="229"/>
        <end position="249"/>
    </location>
</feature>
<comment type="subcellular location">
    <subcellularLocation>
        <location evidence="1">Membrane</location>
        <topology evidence="1">Multi-pass membrane protein</topology>
    </subcellularLocation>
</comment>